<proteinExistence type="predicted"/>
<feature type="region of interest" description="Disordered" evidence="1">
    <location>
        <begin position="1"/>
        <end position="45"/>
    </location>
</feature>
<evidence type="ECO:0000313" key="3">
    <source>
        <dbReference type="Proteomes" id="UP001283361"/>
    </source>
</evidence>
<gene>
    <name evidence="2" type="ORF">RRG08_026685</name>
</gene>
<dbReference type="EMBL" id="JAWDGP010000883">
    <property type="protein sequence ID" value="KAK3796430.1"/>
    <property type="molecule type" value="Genomic_DNA"/>
</dbReference>
<protein>
    <submittedName>
        <fullName evidence="2">Uncharacterized protein</fullName>
    </submittedName>
</protein>
<reference evidence="2" key="1">
    <citation type="journal article" date="2023" name="G3 (Bethesda)">
        <title>A reference genome for the long-term kleptoplast-retaining sea slug Elysia crispata morphotype clarki.</title>
        <authorList>
            <person name="Eastman K.E."/>
            <person name="Pendleton A.L."/>
            <person name="Shaikh M.A."/>
            <person name="Suttiyut T."/>
            <person name="Ogas R."/>
            <person name="Tomko P."/>
            <person name="Gavelis G."/>
            <person name="Widhalm J.R."/>
            <person name="Wisecaver J.H."/>
        </authorList>
    </citation>
    <scope>NUCLEOTIDE SEQUENCE</scope>
    <source>
        <strain evidence="2">ECLA1</strain>
    </source>
</reference>
<name>A0AAE1AYI5_9GAST</name>
<dbReference type="Proteomes" id="UP001283361">
    <property type="component" value="Unassembled WGS sequence"/>
</dbReference>
<sequence>MERHTLSAFTKHNTDWSDGLMEEKGRGERGGVKPKTSREHTTSIAQNTACSYKTPNQLKSTVTPRLGAPPRWIEPTPPYLDTCTPGVHGSLQAYASCC</sequence>
<evidence type="ECO:0000313" key="2">
    <source>
        <dbReference type="EMBL" id="KAK3796430.1"/>
    </source>
</evidence>
<keyword evidence="3" id="KW-1185">Reference proteome</keyword>
<accession>A0AAE1AYI5</accession>
<feature type="compositionally biased region" description="Basic and acidic residues" evidence="1">
    <location>
        <begin position="21"/>
        <end position="41"/>
    </location>
</feature>
<organism evidence="2 3">
    <name type="scientific">Elysia crispata</name>
    <name type="common">lettuce slug</name>
    <dbReference type="NCBI Taxonomy" id="231223"/>
    <lineage>
        <taxon>Eukaryota</taxon>
        <taxon>Metazoa</taxon>
        <taxon>Spiralia</taxon>
        <taxon>Lophotrochozoa</taxon>
        <taxon>Mollusca</taxon>
        <taxon>Gastropoda</taxon>
        <taxon>Heterobranchia</taxon>
        <taxon>Euthyneura</taxon>
        <taxon>Panpulmonata</taxon>
        <taxon>Sacoglossa</taxon>
        <taxon>Placobranchoidea</taxon>
        <taxon>Plakobranchidae</taxon>
        <taxon>Elysia</taxon>
    </lineage>
</organism>
<dbReference type="AlphaFoldDB" id="A0AAE1AYI5"/>
<comment type="caution">
    <text evidence="2">The sequence shown here is derived from an EMBL/GenBank/DDBJ whole genome shotgun (WGS) entry which is preliminary data.</text>
</comment>
<evidence type="ECO:0000256" key="1">
    <source>
        <dbReference type="SAM" id="MobiDB-lite"/>
    </source>
</evidence>